<dbReference type="InterPro" id="IPR000794">
    <property type="entry name" value="Beta-ketoacyl_synthase"/>
</dbReference>
<dbReference type="PROSITE" id="PS52004">
    <property type="entry name" value="KS3_2"/>
    <property type="match status" value="1"/>
</dbReference>
<comment type="caution">
    <text evidence="6">The sequence shown here is derived from an EMBL/GenBank/DDBJ whole genome shotgun (WGS) entry which is preliminary data.</text>
</comment>
<keyword evidence="7" id="KW-1185">Reference proteome</keyword>
<dbReference type="SUPFAM" id="SSF53901">
    <property type="entry name" value="Thiolase-like"/>
    <property type="match status" value="2"/>
</dbReference>
<dbReference type="RefSeq" id="WP_340362151.1">
    <property type="nucleotide sequence ID" value="NZ_JBBKZV010000001.1"/>
</dbReference>
<dbReference type="PANTHER" id="PTHR11712">
    <property type="entry name" value="POLYKETIDE SYNTHASE-RELATED"/>
    <property type="match status" value="1"/>
</dbReference>
<dbReference type="InterPro" id="IPR020841">
    <property type="entry name" value="PKS_Beta-ketoAc_synthase_dom"/>
</dbReference>
<dbReference type="Proteomes" id="UP001363010">
    <property type="component" value="Unassembled WGS sequence"/>
</dbReference>
<evidence type="ECO:0000313" key="7">
    <source>
        <dbReference type="Proteomes" id="UP001363010"/>
    </source>
</evidence>
<dbReference type="InterPro" id="IPR016039">
    <property type="entry name" value="Thiolase-like"/>
</dbReference>
<dbReference type="Gene3D" id="3.40.47.10">
    <property type="match status" value="1"/>
</dbReference>
<dbReference type="SMART" id="SM00825">
    <property type="entry name" value="PKS_KS"/>
    <property type="match status" value="1"/>
</dbReference>
<feature type="domain" description="Ketosynthase family 3 (KS3)" evidence="5">
    <location>
        <begin position="1"/>
        <end position="364"/>
    </location>
</feature>
<comment type="pathway">
    <text evidence="1">Lipid metabolism; fatty acid biosynthesis.</text>
</comment>
<dbReference type="InterPro" id="IPR014031">
    <property type="entry name" value="Ketoacyl_synth_C"/>
</dbReference>
<accession>A0ABU8VVJ7</accession>
<dbReference type="Pfam" id="PF00109">
    <property type="entry name" value="ketoacyl-synt"/>
    <property type="match status" value="1"/>
</dbReference>
<dbReference type="InterPro" id="IPR018201">
    <property type="entry name" value="Ketoacyl_synth_AS"/>
</dbReference>
<evidence type="ECO:0000256" key="4">
    <source>
        <dbReference type="RuleBase" id="RU003694"/>
    </source>
</evidence>
<dbReference type="Pfam" id="PF02801">
    <property type="entry name" value="Ketoacyl-synt_C"/>
    <property type="match status" value="1"/>
</dbReference>
<evidence type="ECO:0000256" key="2">
    <source>
        <dbReference type="ARBA" id="ARBA00008467"/>
    </source>
</evidence>
<comment type="similarity">
    <text evidence="2 4">Belongs to the thiolase-like superfamily. Beta-ketoacyl-ACP synthases family.</text>
</comment>
<evidence type="ECO:0000313" key="6">
    <source>
        <dbReference type="EMBL" id="MEJ8821137.1"/>
    </source>
</evidence>
<reference evidence="6 7" key="1">
    <citation type="submission" date="2024-03" db="EMBL/GenBank/DDBJ databases">
        <title>Novel species of the genus Variovorax.</title>
        <authorList>
            <person name="Liu Q."/>
            <person name="Xin Y.-H."/>
        </authorList>
    </citation>
    <scope>NUCLEOTIDE SEQUENCE [LARGE SCALE GENOMIC DNA]</scope>
    <source>
        <strain evidence="6 7">KACC 18501</strain>
    </source>
</reference>
<dbReference type="EMBL" id="JBBKZV010000001">
    <property type="protein sequence ID" value="MEJ8821137.1"/>
    <property type="molecule type" value="Genomic_DNA"/>
</dbReference>
<evidence type="ECO:0000256" key="3">
    <source>
        <dbReference type="ARBA" id="ARBA00022679"/>
    </source>
</evidence>
<sequence length="372" mass="37932">MSEVPSVGAMMTTPVYMAGCGLACALGRDLPQSLAALRRGGVPATPITVPGGFTFPVHALPPAEGDWRQQLRRTVRDVVSQCGLPDDMATREMPLFVASSSLDVGFEEEAGCFAGDVQIFGDLVAEAIRWRGPVFTVSTACTSAVNAVLAAADLIRSGAVPLALVLGIEFSNRLTLAGFGGMQLLSPDRALPFGADRNGLVLGEAVAAMVLSSAPARWRLAGGANVVAGDTPTGADAGAIVSVSRAAMQQAGLRAEDIDLIKPQAAGSPGNDAIEAIALKTLFASLPPMVALKPLIGHTLGAAGAAELVLLIACIEAGAWPVADHALDPSLDVVLAAQVPARLRHILFNAIGFGGGHAALVLEDCGGPGRID</sequence>
<evidence type="ECO:0000259" key="5">
    <source>
        <dbReference type="PROSITE" id="PS52004"/>
    </source>
</evidence>
<proteinExistence type="inferred from homology"/>
<dbReference type="PANTHER" id="PTHR11712:SF336">
    <property type="entry name" value="3-OXOACYL-[ACYL-CARRIER-PROTEIN] SYNTHASE, MITOCHONDRIAL"/>
    <property type="match status" value="1"/>
</dbReference>
<organism evidence="6 7">
    <name type="scientific">Variovorax humicola</name>
    <dbReference type="NCBI Taxonomy" id="1769758"/>
    <lineage>
        <taxon>Bacteria</taxon>
        <taxon>Pseudomonadati</taxon>
        <taxon>Pseudomonadota</taxon>
        <taxon>Betaproteobacteria</taxon>
        <taxon>Burkholderiales</taxon>
        <taxon>Comamonadaceae</taxon>
        <taxon>Variovorax</taxon>
    </lineage>
</organism>
<protein>
    <submittedName>
        <fullName evidence="6">Beta-ketoacyl synthase N-terminal-like domain-containing protein</fullName>
    </submittedName>
</protein>
<evidence type="ECO:0000256" key="1">
    <source>
        <dbReference type="ARBA" id="ARBA00005194"/>
    </source>
</evidence>
<keyword evidence="3 4" id="KW-0808">Transferase</keyword>
<gene>
    <name evidence="6" type="ORF">WKW80_03670</name>
</gene>
<dbReference type="PROSITE" id="PS00606">
    <property type="entry name" value="KS3_1"/>
    <property type="match status" value="1"/>
</dbReference>
<name>A0ABU8VVJ7_9BURK</name>
<dbReference type="InterPro" id="IPR014030">
    <property type="entry name" value="Ketoacyl_synth_N"/>
</dbReference>